<keyword evidence="2" id="KW-1185">Reference proteome</keyword>
<organism evidence="1 2">
    <name type="scientific">Longispora fulva</name>
    <dbReference type="NCBI Taxonomy" id="619741"/>
    <lineage>
        <taxon>Bacteria</taxon>
        <taxon>Bacillati</taxon>
        <taxon>Actinomycetota</taxon>
        <taxon>Actinomycetes</taxon>
        <taxon>Micromonosporales</taxon>
        <taxon>Micromonosporaceae</taxon>
        <taxon>Longispora</taxon>
    </lineage>
</organism>
<dbReference type="InterPro" id="IPR006448">
    <property type="entry name" value="Phage_term_ssu_P27"/>
</dbReference>
<evidence type="ECO:0000313" key="1">
    <source>
        <dbReference type="EMBL" id="MBG6140235.1"/>
    </source>
</evidence>
<sequence>MHLAAVAAVPDPPATLGEIGAAVWERLWTAGQGWLSLTTDLDVLTRLAEAHDERQAMREQIAADGYMVAGSQGQPRPHPLLTHLRALEAQMTRWESLCGFTPADRSRLGYAEVKKVSLLDEMANRRAQRGAVP</sequence>
<dbReference type="Pfam" id="PF05119">
    <property type="entry name" value="Terminase_4"/>
    <property type="match status" value="1"/>
</dbReference>
<accession>A0A8J7KJC2</accession>
<dbReference type="NCBIfam" id="TIGR01558">
    <property type="entry name" value="sm_term_P27"/>
    <property type="match status" value="1"/>
</dbReference>
<dbReference type="Proteomes" id="UP000622552">
    <property type="component" value="Unassembled WGS sequence"/>
</dbReference>
<protein>
    <submittedName>
        <fullName evidence="1">P27 family predicted phage terminase small subunit</fullName>
    </submittedName>
</protein>
<name>A0A8J7KJC2_9ACTN</name>
<dbReference type="RefSeq" id="WP_197006801.1">
    <property type="nucleotide sequence ID" value="NZ_BONS01000006.1"/>
</dbReference>
<reference evidence="1" key="1">
    <citation type="submission" date="2020-11" db="EMBL/GenBank/DDBJ databases">
        <title>Sequencing the genomes of 1000 actinobacteria strains.</title>
        <authorList>
            <person name="Klenk H.-P."/>
        </authorList>
    </citation>
    <scope>NUCLEOTIDE SEQUENCE</scope>
    <source>
        <strain evidence="1">DSM 45356</strain>
    </source>
</reference>
<dbReference type="EMBL" id="JADOUF010000001">
    <property type="protein sequence ID" value="MBG6140235.1"/>
    <property type="molecule type" value="Genomic_DNA"/>
</dbReference>
<evidence type="ECO:0000313" key="2">
    <source>
        <dbReference type="Proteomes" id="UP000622552"/>
    </source>
</evidence>
<proteinExistence type="predicted"/>
<comment type="caution">
    <text evidence="1">The sequence shown here is derived from an EMBL/GenBank/DDBJ whole genome shotgun (WGS) entry which is preliminary data.</text>
</comment>
<dbReference type="AlphaFoldDB" id="A0A8J7KJC2"/>
<gene>
    <name evidence="1" type="ORF">IW245_006429</name>
</gene>